<dbReference type="OrthoDB" id="9843046at2"/>
<keyword evidence="1" id="KW-0812">Transmembrane</keyword>
<keyword evidence="3" id="KW-1185">Reference proteome</keyword>
<evidence type="ECO:0000313" key="3">
    <source>
        <dbReference type="Proteomes" id="UP000185596"/>
    </source>
</evidence>
<protein>
    <submittedName>
        <fullName evidence="2">Uncharacterized protein</fullName>
    </submittedName>
</protein>
<gene>
    <name evidence="2" type="ORF">BU204_15345</name>
</gene>
<sequence length="232" mass="24516">MIEERIAERMREAVSDEPPLGFDPDELVTEAAQRGRRRRAVALTAGGVTLVVAAVFASIGTPGAGQMPVGASPPAVESFLGSDTVTENLERVIPTVLADRMPGLVFDEPRAGLVVLRGRRGVVGTYRLAGTPNVEVTVHIDHGEDELDLAGDPAIGRRDDLVSDTPQPDGSHLRVYRFAEGASALGVTVVHLRADGVVVLVDCTATLEPGQNGLPVSQDLLTAVATDVRLRF</sequence>
<accession>A0A1Q8CQR7</accession>
<name>A0A1Q8CQR7_9PSEU</name>
<keyword evidence="1" id="KW-0472">Membrane</keyword>
<feature type="transmembrane region" description="Helical" evidence="1">
    <location>
        <begin position="40"/>
        <end position="59"/>
    </location>
</feature>
<dbReference type="EMBL" id="MSIE01000026">
    <property type="protein sequence ID" value="OLF16704.1"/>
    <property type="molecule type" value="Genomic_DNA"/>
</dbReference>
<organism evidence="2 3">
    <name type="scientific">Actinophytocola xanthii</name>
    <dbReference type="NCBI Taxonomy" id="1912961"/>
    <lineage>
        <taxon>Bacteria</taxon>
        <taxon>Bacillati</taxon>
        <taxon>Actinomycetota</taxon>
        <taxon>Actinomycetes</taxon>
        <taxon>Pseudonocardiales</taxon>
        <taxon>Pseudonocardiaceae</taxon>
    </lineage>
</organism>
<keyword evidence="1" id="KW-1133">Transmembrane helix</keyword>
<dbReference type="STRING" id="1912961.BU204_15345"/>
<proteinExistence type="predicted"/>
<dbReference type="Proteomes" id="UP000185596">
    <property type="component" value="Unassembled WGS sequence"/>
</dbReference>
<evidence type="ECO:0000313" key="2">
    <source>
        <dbReference type="EMBL" id="OLF16704.1"/>
    </source>
</evidence>
<comment type="caution">
    <text evidence="2">The sequence shown here is derived from an EMBL/GenBank/DDBJ whole genome shotgun (WGS) entry which is preliminary data.</text>
</comment>
<dbReference type="RefSeq" id="WP_075126355.1">
    <property type="nucleotide sequence ID" value="NZ_MSIE01000026.1"/>
</dbReference>
<evidence type="ECO:0000256" key="1">
    <source>
        <dbReference type="SAM" id="Phobius"/>
    </source>
</evidence>
<dbReference type="AlphaFoldDB" id="A0A1Q8CQR7"/>
<reference evidence="2 3" key="1">
    <citation type="submission" date="2016-12" db="EMBL/GenBank/DDBJ databases">
        <title>The draft genome sequence of Actinophytocola sp. 11-183.</title>
        <authorList>
            <person name="Wang W."/>
            <person name="Yuan L."/>
        </authorList>
    </citation>
    <scope>NUCLEOTIDE SEQUENCE [LARGE SCALE GENOMIC DNA]</scope>
    <source>
        <strain evidence="2 3">11-183</strain>
    </source>
</reference>